<evidence type="ECO:0000256" key="1">
    <source>
        <dbReference type="SAM" id="Coils"/>
    </source>
</evidence>
<sequence>MSQETVSQRLSTLIKTLGLNPRSFSEKYGVNEGTTRGYTTRGSVPNADYIGTLLNSIEHLNPAWLLLGKGEMFLTGAPEVQVLDVKRPEDATAQEQQVKALQREVERLESQLRDKERIIQLLEMQLSK</sequence>
<gene>
    <name evidence="2" type="ORF">O9Z63_08435</name>
</gene>
<evidence type="ECO:0008006" key="4">
    <source>
        <dbReference type="Google" id="ProtNLM"/>
    </source>
</evidence>
<feature type="coiled-coil region" evidence="1">
    <location>
        <begin position="91"/>
        <end position="125"/>
    </location>
</feature>
<keyword evidence="1" id="KW-0175">Coiled coil</keyword>
<dbReference type="Proteomes" id="UP001211872">
    <property type="component" value="Chromosome"/>
</dbReference>
<proteinExistence type="predicted"/>
<evidence type="ECO:0000313" key="3">
    <source>
        <dbReference type="Proteomes" id="UP001211872"/>
    </source>
</evidence>
<reference evidence="2 3" key="1">
    <citation type="journal article" date="2011" name="Int. J. Syst. Evol. Microbiol.">
        <title>Hymenobacter yonginensis sp. nov., isolated from a mesotrophic artificial lake.</title>
        <authorList>
            <person name="Joung Y."/>
            <person name="Cho S.H."/>
            <person name="Kim H."/>
            <person name="Kim S.B."/>
            <person name="Joh K."/>
        </authorList>
    </citation>
    <scope>NUCLEOTIDE SEQUENCE [LARGE SCALE GENOMIC DNA]</scope>
    <source>
        <strain evidence="2 3">KCTC 22745</strain>
    </source>
</reference>
<dbReference type="EMBL" id="CP115396">
    <property type="protein sequence ID" value="WBO86276.1"/>
    <property type="molecule type" value="Genomic_DNA"/>
</dbReference>
<organism evidence="2 3">
    <name type="scientific">Hymenobacter yonginensis</name>
    <dbReference type="NCBI Taxonomy" id="748197"/>
    <lineage>
        <taxon>Bacteria</taxon>
        <taxon>Pseudomonadati</taxon>
        <taxon>Bacteroidota</taxon>
        <taxon>Cytophagia</taxon>
        <taxon>Cytophagales</taxon>
        <taxon>Hymenobacteraceae</taxon>
        <taxon>Hymenobacter</taxon>
    </lineage>
</organism>
<keyword evidence="3" id="KW-1185">Reference proteome</keyword>
<evidence type="ECO:0000313" key="2">
    <source>
        <dbReference type="EMBL" id="WBO86276.1"/>
    </source>
</evidence>
<dbReference type="InterPro" id="IPR010982">
    <property type="entry name" value="Lambda_DNA-bd_dom_sf"/>
</dbReference>
<protein>
    <recommendedName>
        <fullName evidence="4">HTH cro/C1-type domain-containing protein</fullName>
    </recommendedName>
</protein>
<accession>A0ABY7PTN9</accession>
<dbReference type="RefSeq" id="WP_270128860.1">
    <property type="nucleotide sequence ID" value="NZ_CP115396.1"/>
</dbReference>
<name>A0ABY7PTN9_9BACT</name>
<dbReference type="Gene3D" id="1.10.260.40">
    <property type="entry name" value="lambda repressor-like DNA-binding domains"/>
    <property type="match status" value="1"/>
</dbReference>